<dbReference type="Pfam" id="PF00294">
    <property type="entry name" value="PfkB"/>
    <property type="match status" value="1"/>
</dbReference>
<dbReference type="GO" id="GO:0006974">
    <property type="term" value="P:DNA damage response"/>
    <property type="evidence" value="ECO:0007669"/>
    <property type="project" value="TreeGrafter"/>
</dbReference>
<evidence type="ECO:0000256" key="1">
    <source>
        <dbReference type="ARBA" id="ARBA00010688"/>
    </source>
</evidence>
<evidence type="ECO:0000313" key="5">
    <source>
        <dbReference type="EMBL" id="CUN86688.1"/>
    </source>
</evidence>
<dbReference type="Proteomes" id="UP000095544">
    <property type="component" value="Unassembled WGS sequence"/>
</dbReference>
<protein>
    <submittedName>
        <fullName evidence="5">5-dehydro-2-deoxygluconokinase</fullName>
        <ecNumber evidence="5">2.7.1.92</ecNumber>
    </submittedName>
</protein>
<dbReference type="GO" id="GO:0047590">
    <property type="term" value="F:5-dehydro-2-deoxygluconokinase activity"/>
    <property type="evidence" value="ECO:0007669"/>
    <property type="project" value="UniProtKB-EC"/>
</dbReference>
<dbReference type="PANTHER" id="PTHR43085">
    <property type="entry name" value="HEXOKINASE FAMILY MEMBER"/>
    <property type="match status" value="1"/>
</dbReference>
<name>A0A174AGR6_9FIRM</name>
<accession>A0A174AGR6</accession>
<dbReference type="CDD" id="cd01166">
    <property type="entry name" value="KdgK"/>
    <property type="match status" value="1"/>
</dbReference>
<feature type="domain" description="Carbohydrate kinase PfkB" evidence="4">
    <location>
        <begin position="1"/>
        <end position="302"/>
    </location>
</feature>
<gene>
    <name evidence="5" type="primary">iolC_2</name>
    <name evidence="5" type="ORF">ERS852491_00700</name>
</gene>
<keyword evidence="2 5" id="KW-0808">Transferase</keyword>
<dbReference type="EMBL" id="CYZU01000004">
    <property type="protein sequence ID" value="CUN86688.1"/>
    <property type="molecule type" value="Genomic_DNA"/>
</dbReference>
<dbReference type="PANTHER" id="PTHR43085:SF15">
    <property type="entry name" value="2-DEHYDRO-3-DEOXYGLUCONOKINASE"/>
    <property type="match status" value="1"/>
</dbReference>
<dbReference type="InterPro" id="IPR011611">
    <property type="entry name" value="PfkB_dom"/>
</dbReference>
<keyword evidence="3 5" id="KW-0418">Kinase</keyword>
<dbReference type="EC" id="2.7.1.92" evidence="5"/>
<dbReference type="AlphaFoldDB" id="A0A174AGR6"/>
<dbReference type="GO" id="GO:0008673">
    <property type="term" value="F:2-dehydro-3-deoxygluconokinase activity"/>
    <property type="evidence" value="ECO:0007669"/>
    <property type="project" value="TreeGrafter"/>
</dbReference>
<dbReference type="SUPFAM" id="SSF53613">
    <property type="entry name" value="Ribokinase-like"/>
    <property type="match status" value="1"/>
</dbReference>
<dbReference type="Gene3D" id="3.40.1190.20">
    <property type="match status" value="1"/>
</dbReference>
<dbReference type="OrthoDB" id="9813569at2"/>
<proteinExistence type="inferred from homology"/>
<dbReference type="InterPro" id="IPR029056">
    <property type="entry name" value="Ribokinase-like"/>
</dbReference>
<dbReference type="STRING" id="39482.ERS852491_00700"/>
<dbReference type="InterPro" id="IPR002173">
    <property type="entry name" value="Carboh/pur_kinase_PfkB_CS"/>
</dbReference>
<dbReference type="GO" id="GO:0042840">
    <property type="term" value="P:D-glucuronate catabolic process"/>
    <property type="evidence" value="ECO:0007669"/>
    <property type="project" value="TreeGrafter"/>
</dbReference>
<reference evidence="5 6" key="1">
    <citation type="submission" date="2015-09" db="EMBL/GenBank/DDBJ databases">
        <authorList>
            <consortium name="Pathogen Informatics"/>
        </authorList>
    </citation>
    <scope>NUCLEOTIDE SEQUENCE [LARGE SCALE GENOMIC DNA]</scope>
    <source>
        <strain evidence="5 6">2789STDY5834876</strain>
    </source>
</reference>
<sequence>MAEVITFGEAMVVFISEETGEFKDVSDFTKGLAGAELNVAVGITRLGHNVKYITRLGTDPYGDYIFDFIKKEGIDTSGVIFDKDHLTGSYIKSKVHQGDPQVFYYRKNSAASCVSRKDIDQVDFKGAGVLHLSGITAAISESCLDACYYALEKARQCGMKVVFDPNIRRRLWNSEEEMISTLNDLAGKCDVVLPGIEEGRVLAGTKDEKEIARFYLSLGAKTVVVKLGSSGAFYQEYTGRNGYVNGFKVDNVVDTVGAGDAFASGFISGILEGMPVADAVVRGNAMGAIIITSKTDNEILPTKEELEKYLQEHLMLG</sequence>
<evidence type="ECO:0000313" key="6">
    <source>
        <dbReference type="Proteomes" id="UP000095544"/>
    </source>
</evidence>
<dbReference type="GO" id="GO:0005829">
    <property type="term" value="C:cytosol"/>
    <property type="evidence" value="ECO:0007669"/>
    <property type="project" value="TreeGrafter"/>
</dbReference>
<evidence type="ECO:0000256" key="3">
    <source>
        <dbReference type="ARBA" id="ARBA00022777"/>
    </source>
</evidence>
<dbReference type="InterPro" id="IPR050306">
    <property type="entry name" value="PfkB_Carbo_kinase"/>
</dbReference>
<comment type="similarity">
    <text evidence="1">Belongs to the carbohydrate kinase PfkB family.</text>
</comment>
<evidence type="ECO:0000259" key="4">
    <source>
        <dbReference type="Pfam" id="PF00294"/>
    </source>
</evidence>
<dbReference type="PROSITE" id="PS00584">
    <property type="entry name" value="PFKB_KINASES_2"/>
    <property type="match status" value="1"/>
</dbReference>
<evidence type="ECO:0000256" key="2">
    <source>
        <dbReference type="ARBA" id="ARBA00022679"/>
    </source>
</evidence>
<organism evidence="5 6">
    <name type="scientific">Faecalicatena contorta</name>
    <dbReference type="NCBI Taxonomy" id="39482"/>
    <lineage>
        <taxon>Bacteria</taxon>
        <taxon>Bacillati</taxon>
        <taxon>Bacillota</taxon>
        <taxon>Clostridia</taxon>
        <taxon>Lachnospirales</taxon>
        <taxon>Lachnospiraceae</taxon>
        <taxon>Faecalicatena</taxon>
    </lineage>
</organism>
<dbReference type="GO" id="GO:0019698">
    <property type="term" value="P:D-galacturonate catabolic process"/>
    <property type="evidence" value="ECO:0007669"/>
    <property type="project" value="TreeGrafter"/>
</dbReference>